<dbReference type="AlphaFoldDB" id="A0A8D8Y096"/>
<organism evidence="1">
    <name type="scientific">Cacopsylla melanoneura</name>
    <dbReference type="NCBI Taxonomy" id="428564"/>
    <lineage>
        <taxon>Eukaryota</taxon>
        <taxon>Metazoa</taxon>
        <taxon>Ecdysozoa</taxon>
        <taxon>Arthropoda</taxon>
        <taxon>Hexapoda</taxon>
        <taxon>Insecta</taxon>
        <taxon>Pterygota</taxon>
        <taxon>Neoptera</taxon>
        <taxon>Paraneoptera</taxon>
        <taxon>Hemiptera</taxon>
        <taxon>Sternorrhyncha</taxon>
        <taxon>Psylloidea</taxon>
        <taxon>Psyllidae</taxon>
        <taxon>Psyllinae</taxon>
        <taxon>Cacopsylla</taxon>
    </lineage>
</organism>
<protein>
    <submittedName>
        <fullName evidence="1">Uncharacterized protein</fullName>
    </submittedName>
</protein>
<sequence>MLGLLGRMNTHHLCHVNDFLDVLVFDFEQKDLSRKDTDLLIEDDERYKLRDILGAYLEMRKHRHLHSANHQREGGRFVRLFFTLFPGRRSIEGFSASLSYEEDVPTMCQVKF</sequence>
<proteinExistence type="predicted"/>
<dbReference type="EMBL" id="HBUF01351667">
    <property type="protein sequence ID" value="CAG6714333.1"/>
    <property type="molecule type" value="Transcribed_RNA"/>
</dbReference>
<evidence type="ECO:0000313" key="1">
    <source>
        <dbReference type="EMBL" id="CAG6714333.1"/>
    </source>
</evidence>
<reference evidence="1" key="1">
    <citation type="submission" date="2021-05" db="EMBL/GenBank/DDBJ databases">
        <authorList>
            <person name="Alioto T."/>
            <person name="Alioto T."/>
            <person name="Gomez Garrido J."/>
        </authorList>
    </citation>
    <scope>NUCLEOTIDE SEQUENCE</scope>
</reference>
<accession>A0A8D8Y096</accession>
<name>A0A8D8Y096_9HEMI</name>